<comment type="caution">
    <text evidence="2">The sequence shown here is derived from an EMBL/GenBank/DDBJ whole genome shotgun (WGS) entry which is preliminary data.</text>
</comment>
<dbReference type="EMBL" id="JARBHB010000016">
    <property type="protein sequence ID" value="KAJ8866532.1"/>
    <property type="molecule type" value="Genomic_DNA"/>
</dbReference>
<reference evidence="2 3" key="1">
    <citation type="submission" date="2023-02" db="EMBL/GenBank/DDBJ databases">
        <title>LHISI_Scaffold_Assembly.</title>
        <authorList>
            <person name="Stuart O.P."/>
            <person name="Cleave R."/>
            <person name="Magrath M.J.L."/>
            <person name="Mikheyev A.S."/>
        </authorList>
    </citation>
    <scope>NUCLEOTIDE SEQUENCE [LARGE SCALE GENOMIC DNA]</scope>
    <source>
        <strain evidence="2">Daus_M_001</strain>
        <tissue evidence="2">Leg muscle</tissue>
    </source>
</reference>
<sequence>MLWSTSEQSRLHDTRLARQELWPFVSHATLKGSGGRGTPAYHLLHLTCVDTISLPSGRNESIRAFNNSSRKLRSHRNLAVSQKRAPEIVGCTKAKQPCETDLLTNSQCDNRTEHLPRRRRRGANPRHSDYRSATLPLSYEGRAKTLFLWATRRPEVGWREVSMEQRRIAKTGDTGGPRENLPTSEIVRHDSHLQRSGSDPTGNRAGGRRVV</sequence>
<feature type="region of interest" description="Disordered" evidence="1">
    <location>
        <begin position="110"/>
        <end position="131"/>
    </location>
</feature>
<evidence type="ECO:0000256" key="1">
    <source>
        <dbReference type="SAM" id="MobiDB-lite"/>
    </source>
</evidence>
<organism evidence="2 3">
    <name type="scientific">Dryococelus australis</name>
    <dbReference type="NCBI Taxonomy" id="614101"/>
    <lineage>
        <taxon>Eukaryota</taxon>
        <taxon>Metazoa</taxon>
        <taxon>Ecdysozoa</taxon>
        <taxon>Arthropoda</taxon>
        <taxon>Hexapoda</taxon>
        <taxon>Insecta</taxon>
        <taxon>Pterygota</taxon>
        <taxon>Neoptera</taxon>
        <taxon>Polyneoptera</taxon>
        <taxon>Phasmatodea</taxon>
        <taxon>Verophasmatodea</taxon>
        <taxon>Anareolatae</taxon>
        <taxon>Phasmatidae</taxon>
        <taxon>Eurycanthinae</taxon>
        <taxon>Dryococelus</taxon>
    </lineage>
</organism>
<keyword evidence="3" id="KW-1185">Reference proteome</keyword>
<gene>
    <name evidence="2" type="ORF">PR048_032375</name>
</gene>
<dbReference type="Proteomes" id="UP001159363">
    <property type="component" value="Chromosome 15"/>
</dbReference>
<protein>
    <submittedName>
        <fullName evidence="2">Uncharacterized protein</fullName>
    </submittedName>
</protein>
<proteinExistence type="predicted"/>
<name>A0ABQ9G524_9NEOP</name>
<accession>A0ABQ9G524</accession>
<evidence type="ECO:0000313" key="2">
    <source>
        <dbReference type="EMBL" id="KAJ8866532.1"/>
    </source>
</evidence>
<feature type="region of interest" description="Disordered" evidence="1">
    <location>
        <begin position="167"/>
        <end position="211"/>
    </location>
</feature>
<evidence type="ECO:0000313" key="3">
    <source>
        <dbReference type="Proteomes" id="UP001159363"/>
    </source>
</evidence>